<dbReference type="Gene3D" id="1.20.1250.20">
    <property type="entry name" value="MFS general substrate transporter like domains"/>
    <property type="match status" value="1"/>
</dbReference>
<feature type="domain" description="Major facilitator superfamily (MFS) profile" evidence="8">
    <location>
        <begin position="21"/>
        <end position="498"/>
    </location>
</feature>
<dbReference type="InterPro" id="IPR036259">
    <property type="entry name" value="MFS_trans_sf"/>
</dbReference>
<keyword evidence="5 7" id="KW-1133">Transmembrane helix</keyword>
<sequence>MQTRPDGQQNPPARNPRRWWLLATVSLGLFMITIDNSVLYTALPTLTQELHASALESLWIVNAYPLAIAGLLMGTGTLGDRVGHRRMFTLGLVVFGLASLLAAFAPAPAVLITARAFLGIGGAMMMPATLALISRTFDIERERNLAIAIWGAVSLVGAAAGPVLGGLLLEHFWWGSVFLVNVPITVLALLAVPLVAGPNLTHPEKPWDFASSALAALTLVGLVFFIKELARTDPHWFLALLALAVGAGAAWAFTARQRRLTYPLLDFTIFRNPVFLAGVLAAALTMFAIAGIDLVAVQRFQLVAGFSPLEAGLLVTVLAVSSLPFSVLGGAILHRVGYFPLISGGLAIAAVGAGLLAASIHHTFTAVVLGLVVLGVGLGLTMSVASSAIIGNAPASRAGMASSVEEVSYEFGSLLSVALLGSLINLVYANRVQLPAGTPPEAAEALSSAVAAAGSDSAVLDPAFAAYDVSFTVVVGLAAVVLALTALVTGVLLIRGARARARTGSGEERTRERGASAVVGS</sequence>
<evidence type="ECO:0000259" key="8">
    <source>
        <dbReference type="PROSITE" id="PS50850"/>
    </source>
</evidence>
<feature type="transmembrane region" description="Helical" evidence="7">
    <location>
        <begin position="58"/>
        <end position="75"/>
    </location>
</feature>
<proteinExistence type="predicted"/>
<name>A0ABN2T9C9_9MICO</name>
<dbReference type="Gene3D" id="1.20.1720.10">
    <property type="entry name" value="Multidrug resistance protein D"/>
    <property type="match status" value="1"/>
</dbReference>
<dbReference type="CDD" id="cd17321">
    <property type="entry name" value="MFS_MMR_MDR_like"/>
    <property type="match status" value="1"/>
</dbReference>
<dbReference type="InterPro" id="IPR020846">
    <property type="entry name" value="MFS_dom"/>
</dbReference>
<feature type="transmembrane region" description="Helical" evidence="7">
    <location>
        <begin position="411"/>
        <end position="429"/>
    </location>
</feature>
<evidence type="ECO:0000313" key="10">
    <source>
        <dbReference type="Proteomes" id="UP001500755"/>
    </source>
</evidence>
<evidence type="ECO:0000256" key="5">
    <source>
        <dbReference type="ARBA" id="ARBA00022989"/>
    </source>
</evidence>
<feature type="transmembrane region" description="Helical" evidence="7">
    <location>
        <begin position="87"/>
        <end position="106"/>
    </location>
</feature>
<reference evidence="9 10" key="1">
    <citation type="journal article" date="2019" name="Int. J. Syst. Evol. Microbiol.">
        <title>The Global Catalogue of Microorganisms (GCM) 10K type strain sequencing project: providing services to taxonomists for standard genome sequencing and annotation.</title>
        <authorList>
            <consortium name="The Broad Institute Genomics Platform"/>
            <consortium name="The Broad Institute Genome Sequencing Center for Infectious Disease"/>
            <person name="Wu L."/>
            <person name="Ma J."/>
        </authorList>
    </citation>
    <scope>NUCLEOTIDE SEQUENCE [LARGE SCALE GENOMIC DNA]</scope>
    <source>
        <strain evidence="9 10">JCM 14546</strain>
    </source>
</reference>
<dbReference type="Proteomes" id="UP001500755">
    <property type="component" value="Unassembled WGS sequence"/>
</dbReference>
<keyword evidence="2" id="KW-0813">Transport</keyword>
<feature type="transmembrane region" description="Helical" evidence="7">
    <location>
        <begin position="366"/>
        <end position="390"/>
    </location>
</feature>
<dbReference type="PROSITE" id="PS50850">
    <property type="entry name" value="MFS"/>
    <property type="match status" value="1"/>
</dbReference>
<feature type="transmembrane region" description="Helical" evidence="7">
    <location>
        <begin position="274"/>
        <end position="292"/>
    </location>
</feature>
<feature type="transmembrane region" description="Helical" evidence="7">
    <location>
        <begin position="20"/>
        <end position="43"/>
    </location>
</feature>
<comment type="subcellular location">
    <subcellularLocation>
        <location evidence="1">Cell membrane</location>
        <topology evidence="1">Multi-pass membrane protein</topology>
    </subcellularLocation>
</comment>
<dbReference type="EMBL" id="BAAANO010000008">
    <property type="protein sequence ID" value="GAA2002005.1"/>
    <property type="molecule type" value="Genomic_DNA"/>
</dbReference>
<keyword evidence="10" id="KW-1185">Reference proteome</keyword>
<gene>
    <name evidence="9" type="ORF">GCM10009755_08160</name>
</gene>
<evidence type="ECO:0000313" key="9">
    <source>
        <dbReference type="EMBL" id="GAA2002005.1"/>
    </source>
</evidence>
<dbReference type="Pfam" id="PF07690">
    <property type="entry name" value="MFS_1"/>
    <property type="match status" value="1"/>
</dbReference>
<protein>
    <submittedName>
        <fullName evidence="9">MFS transporter</fullName>
    </submittedName>
</protein>
<feature type="transmembrane region" description="Helical" evidence="7">
    <location>
        <begin position="145"/>
        <end position="167"/>
    </location>
</feature>
<evidence type="ECO:0000256" key="3">
    <source>
        <dbReference type="ARBA" id="ARBA00022475"/>
    </source>
</evidence>
<feature type="transmembrane region" description="Helical" evidence="7">
    <location>
        <begin position="209"/>
        <end position="230"/>
    </location>
</feature>
<feature type="transmembrane region" description="Helical" evidence="7">
    <location>
        <begin position="173"/>
        <end position="197"/>
    </location>
</feature>
<evidence type="ECO:0000256" key="7">
    <source>
        <dbReference type="SAM" id="Phobius"/>
    </source>
</evidence>
<evidence type="ECO:0000256" key="4">
    <source>
        <dbReference type="ARBA" id="ARBA00022692"/>
    </source>
</evidence>
<dbReference type="InterPro" id="IPR011701">
    <property type="entry name" value="MFS"/>
</dbReference>
<evidence type="ECO:0000256" key="6">
    <source>
        <dbReference type="ARBA" id="ARBA00023136"/>
    </source>
</evidence>
<feature type="transmembrane region" description="Helical" evidence="7">
    <location>
        <begin position="338"/>
        <end position="360"/>
    </location>
</feature>
<keyword evidence="6 7" id="KW-0472">Membrane</keyword>
<dbReference type="RefSeq" id="WP_344307219.1">
    <property type="nucleotide sequence ID" value="NZ_BAAANO010000008.1"/>
</dbReference>
<dbReference type="SUPFAM" id="SSF103473">
    <property type="entry name" value="MFS general substrate transporter"/>
    <property type="match status" value="1"/>
</dbReference>
<organism evidence="9 10">
    <name type="scientific">Brevibacterium samyangense</name>
    <dbReference type="NCBI Taxonomy" id="366888"/>
    <lineage>
        <taxon>Bacteria</taxon>
        <taxon>Bacillati</taxon>
        <taxon>Actinomycetota</taxon>
        <taxon>Actinomycetes</taxon>
        <taxon>Micrococcales</taxon>
        <taxon>Brevibacteriaceae</taxon>
        <taxon>Brevibacterium</taxon>
    </lineage>
</organism>
<keyword evidence="3" id="KW-1003">Cell membrane</keyword>
<accession>A0ABN2T9C9</accession>
<evidence type="ECO:0000256" key="2">
    <source>
        <dbReference type="ARBA" id="ARBA00022448"/>
    </source>
</evidence>
<comment type="caution">
    <text evidence="9">The sequence shown here is derived from an EMBL/GenBank/DDBJ whole genome shotgun (WGS) entry which is preliminary data.</text>
</comment>
<feature type="transmembrane region" description="Helical" evidence="7">
    <location>
        <begin position="469"/>
        <end position="494"/>
    </location>
</feature>
<feature type="transmembrane region" description="Helical" evidence="7">
    <location>
        <begin position="112"/>
        <end position="133"/>
    </location>
</feature>
<dbReference type="PANTHER" id="PTHR42718:SF47">
    <property type="entry name" value="METHYL VIOLOGEN RESISTANCE PROTEIN SMVA"/>
    <property type="match status" value="1"/>
</dbReference>
<feature type="transmembrane region" description="Helical" evidence="7">
    <location>
        <begin position="236"/>
        <end position="253"/>
    </location>
</feature>
<keyword evidence="4 7" id="KW-0812">Transmembrane</keyword>
<evidence type="ECO:0000256" key="1">
    <source>
        <dbReference type="ARBA" id="ARBA00004651"/>
    </source>
</evidence>
<feature type="transmembrane region" description="Helical" evidence="7">
    <location>
        <begin position="312"/>
        <end position="333"/>
    </location>
</feature>
<dbReference type="PANTHER" id="PTHR42718">
    <property type="entry name" value="MAJOR FACILITATOR SUPERFAMILY MULTIDRUG TRANSPORTER MFSC"/>
    <property type="match status" value="1"/>
</dbReference>